<dbReference type="Proteomes" id="UP001148662">
    <property type="component" value="Unassembled WGS sequence"/>
</dbReference>
<protein>
    <submittedName>
        <fullName evidence="1">Uncharacterized protein</fullName>
    </submittedName>
</protein>
<sequence>MPSCTNRRFRGCYTPYTADSRGREERESGSTKESRLRKLQEELRDALLKPSEGHNFRGIPSTGSKTARARIIYHELKEISNREERREAEKERAFLEELNRLHRRRFAKPEKHEDNGEHGKDKESDPPSTGYARKPPRAEPPRELDVIEIHQAYDAKWEHLKRSQQHHTLDFHQIPWPVYSNSVYAPEQVDTVAVKTFFAHPLRREDKSLKAELLRWHPDKFKSLTLPQVRKDKQMAVLETANRVLDCLLSLRGDNRSKK</sequence>
<evidence type="ECO:0000313" key="2">
    <source>
        <dbReference type="Proteomes" id="UP001148662"/>
    </source>
</evidence>
<gene>
    <name evidence="1" type="ORF">NM688_g2468</name>
</gene>
<keyword evidence="2" id="KW-1185">Reference proteome</keyword>
<proteinExistence type="predicted"/>
<name>A0ACC1T8Q9_9APHY</name>
<comment type="caution">
    <text evidence="1">The sequence shown here is derived from an EMBL/GenBank/DDBJ whole genome shotgun (WGS) entry which is preliminary data.</text>
</comment>
<organism evidence="1 2">
    <name type="scientific">Phlebia brevispora</name>
    <dbReference type="NCBI Taxonomy" id="194682"/>
    <lineage>
        <taxon>Eukaryota</taxon>
        <taxon>Fungi</taxon>
        <taxon>Dikarya</taxon>
        <taxon>Basidiomycota</taxon>
        <taxon>Agaricomycotina</taxon>
        <taxon>Agaricomycetes</taxon>
        <taxon>Polyporales</taxon>
        <taxon>Meruliaceae</taxon>
        <taxon>Phlebia</taxon>
    </lineage>
</organism>
<reference evidence="1" key="1">
    <citation type="submission" date="2022-07" db="EMBL/GenBank/DDBJ databases">
        <title>Genome Sequence of Phlebia brevispora.</title>
        <authorList>
            <person name="Buettner E."/>
        </authorList>
    </citation>
    <scope>NUCLEOTIDE SEQUENCE</scope>
    <source>
        <strain evidence="1">MPL23</strain>
    </source>
</reference>
<evidence type="ECO:0000313" key="1">
    <source>
        <dbReference type="EMBL" id="KAJ3555630.1"/>
    </source>
</evidence>
<accession>A0ACC1T8Q9</accession>
<dbReference type="EMBL" id="JANHOG010000313">
    <property type="protein sequence ID" value="KAJ3555630.1"/>
    <property type="molecule type" value="Genomic_DNA"/>
</dbReference>